<proteinExistence type="predicted"/>
<sequence length="329" mass="39519">MTNQLWWPRQPWTTRTSCSGTPRTTTLLLPPPWTTLHKSRRRNRTSLTRLRPSLRARRTRSPATTSSWTRRPGPFRRRTMRLGRRMRGERAECPVAVGSMGAMGSEPRTGSTIRSCRCRHRRRCRREHRLDAVTREIRTRGRIRSTWLFDRRKEWTWDWHRLWRLHRGVRRRRRSTRETRRHVLLIRSKREPMTMRRWQLFRMLLRNCSEPTRKRHRRRHCLTTMCRNRWRTSRASSTLGTCGRCSCGSRTRRRSPVSGSGRRFSCDWCSKETVRCCSCTTPRRTRIRSRSFRCRLATRCRRLERSSTTTLARSSRSSCSTCSTRSDRG</sequence>
<dbReference type="EMBL" id="HBUE01320354">
    <property type="protein sequence ID" value="CAG6587719.1"/>
    <property type="molecule type" value="Transcribed_RNA"/>
</dbReference>
<organism evidence="2">
    <name type="scientific">Culex pipiens</name>
    <name type="common">House mosquito</name>
    <dbReference type="NCBI Taxonomy" id="7175"/>
    <lineage>
        <taxon>Eukaryota</taxon>
        <taxon>Metazoa</taxon>
        <taxon>Ecdysozoa</taxon>
        <taxon>Arthropoda</taxon>
        <taxon>Hexapoda</taxon>
        <taxon>Insecta</taxon>
        <taxon>Pterygota</taxon>
        <taxon>Neoptera</taxon>
        <taxon>Endopterygota</taxon>
        <taxon>Diptera</taxon>
        <taxon>Nematocera</taxon>
        <taxon>Culicoidea</taxon>
        <taxon>Culicidae</taxon>
        <taxon>Culicinae</taxon>
        <taxon>Culicini</taxon>
        <taxon>Culex</taxon>
        <taxon>Culex</taxon>
    </lineage>
</organism>
<dbReference type="EMBL" id="HBUE01320355">
    <property type="protein sequence ID" value="CAG6587722.1"/>
    <property type="molecule type" value="Transcribed_RNA"/>
</dbReference>
<accession>A0A8D8P399</accession>
<protein>
    <submittedName>
        <fullName evidence="2">(northern house mosquito) hypothetical protein</fullName>
    </submittedName>
</protein>
<dbReference type="EMBL" id="HBUE01213848">
    <property type="protein sequence ID" value="CAG6535734.1"/>
    <property type="molecule type" value="Transcribed_RNA"/>
</dbReference>
<reference evidence="2" key="1">
    <citation type="submission" date="2021-05" db="EMBL/GenBank/DDBJ databases">
        <authorList>
            <person name="Alioto T."/>
            <person name="Alioto T."/>
            <person name="Gomez Garrido J."/>
        </authorList>
    </citation>
    <scope>NUCLEOTIDE SEQUENCE</scope>
</reference>
<evidence type="ECO:0000256" key="1">
    <source>
        <dbReference type="SAM" id="MobiDB-lite"/>
    </source>
</evidence>
<dbReference type="AlphaFoldDB" id="A0A8D8P399"/>
<name>A0A8D8P399_CULPI</name>
<feature type="region of interest" description="Disordered" evidence="1">
    <location>
        <begin position="34"/>
        <end position="74"/>
    </location>
</feature>
<feature type="compositionally biased region" description="Low complexity" evidence="1">
    <location>
        <begin position="61"/>
        <end position="72"/>
    </location>
</feature>
<dbReference type="EMBL" id="HBUE01213847">
    <property type="protein sequence ID" value="CAG6535731.1"/>
    <property type="molecule type" value="Transcribed_RNA"/>
</dbReference>
<evidence type="ECO:0000313" key="2">
    <source>
        <dbReference type="EMBL" id="CAG6587722.1"/>
    </source>
</evidence>